<dbReference type="AlphaFoldDB" id="A0A8J2KGN6"/>
<feature type="compositionally biased region" description="Acidic residues" evidence="1">
    <location>
        <begin position="1"/>
        <end position="10"/>
    </location>
</feature>
<comment type="caution">
    <text evidence="2">The sequence shown here is derived from an EMBL/GenBank/DDBJ whole genome shotgun (WGS) entry which is preliminary data.</text>
</comment>
<dbReference type="Proteomes" id="UP000708208">
    <property type="component" value="Unassembled WGS sequence"/>
</dbReference>
<accession>A0A8J2KGN6</accession>
<feature type="compositionally biased region" description="Polar residues" evidence="1">
    <location>
        <begin position="46"/>
        <end position="65"/>
    </location>
</feature>
<feature type="non-terminal residue" evidence="2">
    <location>
        <position position="85"/>
    </location>
</feature>
<dbReference type="EMBL" id="CAJVCH010398170">
    <property type="protein sequence ID" value="CAG7817591.1"/>
    <property type="molecule type" value="Genomic_DNA"/>
</dbReference>
<reference evidence="2" key="1">
    <citation type="submission" date="2021-06" db="EMBL/GenBank/DDBJ databases">
        <authorList>
            <person name="Hodson N. C."/>
            <person name="Mongue J. A."/>
            <person name="Jaron S. K."/>
        </authorList>
    </citation>
    <scope>NUCLEOTIDE SEQUENCE</scope>
</reference>
<proteinExistence type="predicted"/>
<feature type="non-terminal residue" evidence="2">
    <location>
        <position position="1"/>
    </location>
</feature>
<evidence type="ECO:0000256" key="1">
    <source>
        <dbReference type="SAM" id="MobiDB-lite"/>
    </source>
</evidence>
<keyword evidence="3" id="KW-1185">Reference proteome</keyword>
<feature type="region of interest" description="Disordered" evidence="1">
    <location>
        <begin position="1"/>
        <end position="85"/>
    </location>
</feature>
<name>A0A8J2KGN6_9HEXA</name>
<organism evidence="2 3">
    <name type="scientific">Allacma fusca</name>
    <dbReference type="NCBI Taxonomy" id="39272"/>
    <lineage>
        <taxon>Eukaryota</taxon>
        <taxon>Metazoa</taxon>
        <taxon>Ecdysozoa</taxon>
        <taxon>Arthropoda</taxon>
        <taxon>Hexapoda</taxon>
        <taxon>Collembola</taxon>
        <taxon>Symphypleona</taxon>
        <taxon>Sminthuridae</taxon>
        <taxon>Allacma</taxon>
    </lineage>
</organism>
<evidence type="ECO:0000313" key="2">
    <source>
        <dbReference type="EMBL" id="CAG7817591.1"/>
    </source>
</evidence>
<gene>
    <name evidence="2" type="ORF">AFUS01_LOCUS28147</name>
</gene>
<protein>
    <submittedName>
        <fullName evidence="2">Uncharacterized protein</fullName>
    </submittedName>
</protein>
<evidence type="ECO:0000313" key="3">
    <source>
        <dbReference type="Proteomes" id="UP000708208"/>
    </source>
</evidence>
<sequence>SLDGSEEDLDLREMSYCCPERHTTDNSTSLESLSQKHPPPPRPHKNSNSASKSHVSCNGSASNLTGGVEDPASSPHCPNGNASST</sequence>
<feature type="compositionally biased region" description="Polar residues" evidence="1">
    <location>
        <begin position="25"/>
        <end position="35"/>
    </location>
</feature>